<evidence type="ECO:0008006" key="4">
    <source>
        <dbReference type="Google" id="ProtNLM"/>
    </source>
</evidence>
<keyword evidence="3" id="KW-1185">Reference proteome</keyword>
<dbReference type="PANTHER" id="PTHR43048">
    <property type="entry name" value="METHYLMALONYL-COA EPIMERASE"/>
    <property type="match status" value="1"/>
</dbReference>
<reference evidence="3" key="1">
    <citation type="journal article" date="2019" name="Int. J. Syst. Evol. Microbiol.">
        <title>The Global Catalogue of Microorganisms (GCM) 10K type strain sequencing project: providing services to taxonomists for standard genome sequencing and annotation.</title>
        <authorList>
            <consortium name="The Broad Institute Genomics Platform"/>
            <consortium name="The Broad Institute Genome Sequencing Center for Infectious Disease"/>
            <person name="Wu L."/>
            <person name="Ma J."/>
        </authorList>
    </citation>
    <scope>NUCLEOTIDE SEQUENCE [LARGE SCALE GENOMIC DNA]</scope>
    <source>
        <strain evidence="3">KCTC 42964</strain>
    </source>
</reference>
<name>A0ABV7L1S4_9PROT</name>
<dbReference type="InterPro" id="IPR029068">
    <property type="entry name" value="Glyas_Bleomycin-R_OHBP_Dase"/>
</dbReference>
<protein>
    <recommendedName>
        <fullName evidence="4">VOC family protein</fullName>
    </recommendedName>
</protein>
<dbReference type="EMBL" id="JBHRTR010000028">
    <property type="protein sequence ID" value="MFC3228616.1"/>
    <property type="molecule type" value="Genomic_DNA"/>
</dbReference>
<evidence type="ECO:0000256" key="1">
    <source>
        <dbReference type="ARBA" id="ARBA00022723"/>
    </source>
</evidence>
<evidence type="ECO:0000313" key="3">
    <source>
        <dbReference type="Proteomes" id="UP001595528"/>
    </source>
</evidence>
<dbReference type="Proteomes" id="UP001595528">
    <property type="component" value="Unassembled WGS sequence"/>
</dbReference>
<organism evidence="2 3">
    <name type="scientific">Marinibaculum pumilum</name>
    <dbReference type="NCBI Taxonomy" id="1766165"/>
    <lineage>
        <taxon>Bacteria</taxon>
        <taxon>Pseudomonadati</taxon>
        <taxon>Pseudomonadota</taxon>
        <taxon>Alphaproteobacteria</taxon>
        <taxon>Rhodospirillales</taxon>
        <taxon>Rhodospirillaceae</taxon>
        <taxon>Marinibaculum</taxon>
    </lineage>
</organism>
<proteinExistence type="predicted"/>
<dbReference type="InterPro" id="IPR051785">
    <property type="entry name" value="MMCE/EMCE_epimerase"/>
</dbReference>
<sequence>MLTAIDRVQMAVPDAGRVAALWQGILGAEPAGQDRLALLGAKRTALRLGRGWIELLEPDGAGPVADAVARRGGHMFAAGASAPDLAALRAHLAGKGCAPAEEGGQLFLDAAGTGIDGLRLVLSAAQDLPAVGDIDFLYEATLLAPDHRGDTARFAALFGLDADVFVPITSERFGYTGTLTLFHRDRLHRFEVITPTDMDLTMGRFLARQGPVLYMAFAETPRLSAIEARIAERHPERPGMTVDRPEGRRADQVADQIWVHPPTLGGMMLGLSRPSMAWSWSGHPERVEAVA</sequence>
<dbReference type="PANTHER" id="PTHR43048:SF3">
    <property type="entry name" value="METHYLMALONYL-COA EPIMERASE, MITOCHONDRIAL"/>
    <property type="match status" value="1"/>
</dbReference>
<dbReference type="Gene3D" id="3.10.180.10">
    <property type="entry name" value="2,3-Dihydroxybiphenyl 1,2-Dioxygenase, domain 1"/>
    <property type="match status" value="1"/>
</dbReference>
<dbReference type="RefSeq" id="WP_379901913.1">
    <property type="nucleotide sequence ID" value="NZ_JBHRTR010000028.1"/>
</dbReference>
<keyword evidence="1" id="KW-0479">Metal-binding</keyword>
<dbReference type="SUPFAM" id="SSF54593">
    <property type="entry name" value="Glyoxalase/Bleomycin resistance protein/Dihydroxybiphenyl dioxygenase"/>
    <property type="match status" value="1"/>
</dbReference>
<accession>A0ABV7L1S4</accession>
<evidence type="ECO:0000313" key="2">
    <source>
        <dbReference type="EMBL" id="MFC3228616.1"/>
    </source>
</evidence>
<gene>
    <name evidence="2" type="ORF">ACFOGJ_15330</name>
</gene>
<comment type="caution">
    <text evidence="2">The sequence shown here is derived from an EMBL/GenBank/DDBJ whole genome shotgun (WGS) entry which is preliminary data.</text>
</comment>